<dbReference type="PANTHER" id="PTHR33824:SF7">
    <property type="entry name" value="POLYKETIDE CYCLASE_DEHYDRASE AND LIPID TRANSPORT SUPERFAMILY PROTEIN"/>
    <property type="match status" value="1"/>
</dbReference>
<organism evidence="2 3">
    <name type="scientific">Saccharopolyspora phatthalungensis</name>
    <dbReference type="NCBI Taxonomy" id="664693"/>
    <lineage>
        <taxon>Bacteria</taxon>
        <taxon>Bacillati</taxon>
        <taxon>Actinomycetota</taxon>
        <taxon>Actinomycetes</taxon>
        <taxon>Pseudonocardiales</taxon>
        <taxon>Pseudonocardiaceae</taxon>
        <taxon>Saccharopolyspora</taxon>
    </lineage>
</organism>
<dbReference type="InterPro" id="IPR047137">
    <property type="entry name" value="ORF3"/>
</dbReference>
<name>A0A840Q329_9PSEU</name>
<accession>A0A840Q329</accession>
<dbReference type="AlphaFoldDB" id="A0A840Q329"/>
<evidence type="ECO:0000313" key="2">
    <source>
        <dbReference type="EMBL" id="MBB5156922.1"/>
    </source>
</evidence>
<dbReference type="Proteomes" id="UP000584374">
    <property type="component" value="Unassembled WGS sequence"/>
</dbReference>
<dbReference type="SUPFAM" id="SSF55961">
    <property type="entry name" value="Bet v1-like"/>
    <property type="match status" value="1"/>
</dbReference>
<gene>
    <name evidence="2" type="ORF">BJ970_004456</name>
</gene>
<sequence>MGSAAHYLEINAPAQRCYDWWRPLTHVPEIFPDVERVEPITGQAGDTHWVVTGPAGKKVEWDARIVEDEPGRKVAWKSMEEGTAKSTTVANAGVVRFDDHGDTTGVEVSLQYDAPGGTAGEVAATLFADPQKKIERALDSFKNLMESAQTGR</sequence>
<dbReference type="CDD" id="cd07817">
    <property type="entry name" value="SRPBCC_8"/>
    <property type="match status" value="1"/>
</dbReference>
<dbReference type="Gene3D" id="3.30.530.20">
    <property type="match status" value="1"/>
</dbReference>
<keyword evidence="3" id="KW-1185">Reference proteome</keyword>
<reference evidence="2 3" key="1">
    <citation type="submission" date="2020-08" db="EMBL/GenBank/DDBJ databases">
        <title>Sequencing the genomes of 1000 actinobacteria strains.</title>
        <authorList>
            <person name="Klenk H.-P."/>
        </authorList>
    </citation>
    <scope>NUCLEOTIDE SEQUENCE [LARGE SCALE GENOMIC DNA]</scope>
    <source>
        <strain evidence="2 3">DSM 45584</strain>
    </source>
</reference>
<proteinExistence type="predicted"/>
<dbReference type="EMBL" id="JACHIW010000001">
    <property type="protein sequence ID" value="MBB5156922.1"/>
    <property type="molecule type" value="Genomic_DNA"/>
</dbReference>
<protein>
    <submittedName>
        <fullName evidence="2">Putative membrane protein</fullName>
    </submittedName>
</protein>
<dbReference type="InterPro" id="IPR023393">
    <property type="entry name" value="START-like_dom_sf"/>
</dbReference>
<evidence type="ECO:0000259" key="1">
    <source>
        <dbReference type="Pfam" id="PF03364"/>
    </source>
</evidence>
<dbReference type="RefSeq" id="WP_184727962.1">
    <property type="nucleotide sequence ID" value="NZ_JACHIW010000001.1"/>
</dbReference>
<dbReference type="Pfam" id="PF03364">
    <property type="entry name" value="Polyketide_cyc"/>
    <property type="match status" value="1"/>
</dbReference>
<feature type="domain" description="Coenzyme Q-binding protein COQ10 START" evidence="1">
    <location>
        <begin position="10"/>
        <end position="128"/>
    </location>
</feature>
<dbReference type="PANTHER" id="PTHR33824">
    <property type="entry name" value="POLYKETIDE CYCLASE/DEHYDRASE AND LIPID TRANSPORT SUPERFAMILY PROTEIN"/>
    <property type="match status" value="1"/>
</dbReference>
<evidence type="ECO:0000313" key="3">
    <source>
        <dbReference type="Proteomes" id="UP000584374"/>
    </source>
</evidence>
<comment type="caution">
    <text evidence="2">The sequence shown here is derived from an EMBL/GenBank/DDBJ whole genome shotgun (WGS) entry which is preliminary data.</text>
</comment>
<dbReference type="InterPro" id="IPR005031">
    <property type="entry name" value="COQ10_START"/>
</dbReference>